<protein>
    <submittedName>
        <fullName evidence="2">Heme-binding domain-containing protein</fullName>
    </submittedName>
</protein>
<feature type="domain" description="Haem-binding" evidence="1">
    <location>
        <begin position="10"/>
        <end position="142"/>
    </location>
</feature>
<dbReference type="Proteomes" id="UP001169069">
    <property type="component" value="Unassembled WGS sequence"/>
</dbReference>
<dbReference type="Pfam" id="PF14376">
    <property type="entry name" value="Haem_bd"/>
    <property type="match status" value="1"/>
</dbReference>
<dbReference type="RefSeq" id="WP_289413305.1">
    <property type="nucleotide sequence ID" value="NZ_JAQIBD010000002.1"/>
</dbReference>
<comment type="caution">
    <text evidence="2">The sequence shown here is derived from an EMBL/GenBank/DDBJ whole genome shotgun (WGS) entry which is preliminary data.</text>
</comment>
<name>A0ABT7QXU5_9BACT</name>
<evidence type="ECO:0000259" key="1">
    <source>
        <dbReference type="SMART" id="SM01235"/>
    </source>
</evidence>
<reference evidence="2" key="1">
    <citation type="submission" date="2023-01" db="EMBL/GenBank/DDBJ databases">
        <title>Sulfurovum sp. zt1-1 genome assembly.</title>
        <authorList>
            <person name="Wang J."/>
        </authorList>
    </citation>
    <scope>NUCLEOTIDE SEQUENCE</scope>
    <source>
        <strain evidence="2">Zt1-1</strain>
    </source>
</reference>
<organism evidence="2 3">
    <name type="scientific">Sulfurovum zhangzhouensis</name>
    <dbReference type="NCBI Taxonomy" id="3019067"/>
    <lineage>
        <taxon>Bacteria</taxon>
        <taxon>Pseudomonadati</taxon>
        <taxon>Campylobacterota</taxon>
        <taxon>Epsilonproteobacteria</taxon>
        <taxon>Campylobacterales</taxon>
        <taxon>Sulfurovaceae</taxon>
        <taxon>Sulfurovum</taxon>
    </lineage>
</organism>
<evidence type="ECO:0000313" key="3">
    <source>
        <dbReference type="Proteomes" id="UP001169069"/>
    </source>
</evidence>
<dbReference type="InterPro" id="IPR025992">
    <property type="entry name" value="Haem-bd"/>
</dbReference>
<gene>
    <name evidence="2" type="ORF">PGH07_05665</name>
</gene>
<dbReference type="EMBL" id="JAQIBD010000002">
    <property type="protein sequence ID" value="MDM5271654.1"/>
    <property type="molecule type" value="Genomic_DNA"/>
</dbReference>
<evidence type="ECO:0000313" key="2">
    <source>
        <dbReference type="EMBL" id="MDM5271654.1"/>
    </source>
</evidence>
<sequence length="143" mass="16948">MLKILFGWVVGALLLLQFIQIDIPVPSTPIDKNNEVKVSDEIMGMLKTSCYDCHSYETKIPWYGHVFPFSMEVKSHIKKGREWLNFQEWDKYSDEKKQKIYKGIVQTIDHKMPLPMYLEMHEDAQLTQIQRDEIKNWAQSNIK</sequence>
<accession>A0ABT7QXU5</accession>
<dbReference type="SMART" id="SM01235">
    <property type="entry name" value="Haem_bd"/>
    <property type="match status" value="1"/>
</dbReference>
<keyword evidence="3" id="KW-1185">Reference proteome</keyword>
<proteinExistence type="predicted"/>